<protein>
    <submittedName>
        <fullName evidence="1">Helix-turn-helix domain-containing protein</fullName>
    </submittedName>
</protein>
<organism evidence="1">
    <name type="scientific">Woronichinia naegeliana WA131</name>
    <dbReference type="NCBI Taxonomy" id="2824559"/>
    <lineage>
        <taxon>Bacteria</taxon>
        <taxon>Bacillati</taxon>
        <taxon>Cyanobacteriota</taxon>
        <taxon>Cyanophyceae</taxon>
        <taxon>Synechococcales</taxon>
        <taxon>Coelosphaeriaceae</taxon>
        <taxon>Woronichinia</taxon>
    </lineage>
</organism>
<dbReference type="Pfam" id="PF13551">
    <property type="entry name" value="HTH_29"/>
    <property type="match status" value="1"/>
</dbReference>
<dbReference type="InterPro" id="IPR009057">
    <property type="entry name" value="Homeodomain-like_sf"/>
</dbReference>
<dbReference type="AlphaFoldDB" id="A0A977PWY5"/>
<dbReference type="KEGG" id="wna:KA717_37060"/>
<dbReference type="EMBL" id="CP073041">
    <property type="protein sequence ID" value="UXE60970.1"/>
    <property type="molecule type" value="Genomic_DNA"/>
</dbReference>
<gene>
    <name evidence="1" type="ORF">KA717_37060</name>
</gene>
<name>A0A977PWY5_9CYAN</name>
<evidence type="ECO:0000313" key="1">
    <source>
        <dbReference type="EMBL" id="UXE60970.1"/>
    </source>
</evidence>
<accession>A0A977PWY5</accession>
<reference evidence="1" key="1">
    <citation type="submission" date="2021-04" db="EMBL/GenBank/DDBJ databases">
        <title>Genome sequence of Woronichinia naegeliana from Washington state freshwater lake bloom.</title>
        <authorList>
            <person name="Dreher T.W."/>
        </authorList>
    </citation>
    <scope>NUCLEOTIDE SEQUENCE</scope>
    <source>
        <strain evidence="1">WA131</strain>
    </source>
</reference>
<sequence>MPRLAPKELKLEAKEREHLEKLINRHTTEQQIALRAKIVLLADEGENNREIARKLKISRKMASQWRERWIAGQAKGIEITERIKDAERSGAPAKFKPEQILGSVLNLWKHI</sequence>
<proteinExistence type="predicted"/>
<dbReference type="SUPFAM" id="SSF46689">
    <property type="entry name" value="Homeodomain-like"/>
    <property type="match status" value="1"/>
</dbReference>
<dbReference type="Proteomes" id="UP001065613">
    <property type="component" value="Chromosome"/>
</dbReference>